<evidence type="ECO:0000313" key="2">
    <source>
        <dbReference type="Proteomes" id="UP000257109"/>
    </source>
</evidence>
<organism evidence="1 2">
    <name type="scientific">Mucuna pruriens</name>
    <name type="common">Velvet bean</name>
    <name type="synonym">Dolichos pruriens</name>
    <dbReference type="NCBI Taxonomy" id="157652"/>
    <lineage>
        <taxon>Eukaryota</taxon>
        <taxon>Viridiplantae</taxon>
        <taxon>Streptophyta</taxon>
        <taxon>Embryophyta</taxon>
        <taxon>Tracheophyta</taxon>
        <taxon>Spermatophyta</taxon>
        <taxon>Magnoliopsida</taxon>
        <taxon>eudicotyledons</taxon>
        <taxon>Gunneridae</taxon>
        <taxon>Pentapetalae</taxon>
        <taxon>rosids</taxon>
        <taxon>fabids</taxon>
        <taxon>Fabales</taxon>
        <taxon>Fabaceae</taxon>
        <taxon>Papilionoideae</taxon>
        <taxon>50 kb inversion clade</taxon>
        <taxon>NPAAA clade</taxon>
        <taxon>indigoferoid/millettioid clade</taxon>
        <taxon>Phaseoleae</taxon>
        <taxon>Mucuna</taxon>
    </lineage>
</organism>
<dbReference type="EMBL" id="QJKJ01008170">
    <property type="protein sequence ID" value="RDX80573.1"/>
    <property type="molecule type" value="Genomic_DNA"/>
</dbReference>
<dbReference type="AlphaFoldDB" id="A0A371FR61"/>
<sequence>MQGVNSVDPSTTMIAMVERRWFTSVSQNTKDRIHQSALVIQSVSSDDLRLLGFLPVLPQSREASLRALCTTVGVENERERIKKRGKWKGSVASVVNEVVVVDNQILENKITELTSLVR</sequence>
<accession>A0A371FR61</accession>
<protein>
    <submittedName>
        <fullName evidence="1">Uncharacterized protein</fullName>
    </submittedName>
</protein>
<proteinExistence type="predicted"/>
<keyword evidence="2" id="KW-1185">Reference proteome</keyword>
<name>A0A371FR61_MUCPR</name>
<comment type="caution">
    <text evidence="1">The sequence shown here is derived from an EMBL/GenBank/DDBJ whole genome shotgun (WGS) entry which is preliminary data.</text>
</comment>
<reference evidence="1" key="1">
    <citation type="submission" date="2018-05" db="EMBL/GenBank/DDBJ databases">
        <title>Draft genome of Mucuna pruriens seed.</title>
        <authorList>
            <person name="Nnadi N.E."/>
            <person name="Vos R."/>
            <person name="Hasami M.H."/>
            <person name="Devisetty U.K."/>
            <person name="Aguiy J.C."/>
        </authorList>
    </citation>
    <scope>NUCLEOTIDE SEQUENCE [LARGE SCALE GENOMIC DNA]</scope>
    <source>
        <strain evidence="1">JCA_2017</strain>
    </source>
</reference>
<gene>
    <name evidence="1" type="ORF">CR513_38868</name>
</gene>
<feature type="non-terminal residue" evidence="1">
    <location>
        <position position="1"/>
    </location>
</feature>
<dbReference type="Proteomes" id="UP000257109">
    <property type="component" value="Unassembled WGS sequence"/>
</dbReference>
<evidence type="ECO:0000313" key="1">
    <source>
        <dbReference type="EMBL" id="RDX80573.1"/>
    </source>
</evidence>